<keyword evidence="2" id="KW-1185">Reference proteome</keyword>
<evidence type="ECO:0000313" key="1">
    <source>
        <dbReference type="EMBL" id="URE02795.1"/>
    </source>
</evidence>
<name>A0A9E7K4B1_9LILI</name>
<dbReference type="Proteomes" id="UP001055439">
    <property type="component" value="Chromosome 5"/>
</dbReference>
<evidence type="ECO:0000313" key="2">
    <source>
        <dbReference type="Proteomes" id="UP001055439"/>
    </source>
</evidence>
<accession>A0A9E7K4B1</accession>
<protein>
    <submittedName>
        <fullName evidence="1">Uncharacterized protein</fullName>
    </submittedName>
</protein>
<sequence>MQQKSSVSEIESKANLARCSGFKDYSKAMTPLLNGQAMFHDEVSNPESDIQSQLSHALGCPNLDQQQRSQSCFSNREHFY</sequence>
<dbReference type="AlphaFoldDB" id="A0A9E7K4B1"/>
<proteinExistence type="predicted"/>
<reference evidence="1" key="1">
    <citation type="submission" date="2022-05" db="EMBL/GenBank/DDBJ databases">
        <title>The Musa troglodytarum L. genome provides insights into the mechanism of non-climacteric behaviour and enrichment of carotenoids.</title>
        <authorList>
            <person name="Wang J."/>
        </authorList>
    </citation>
    <scope>NUCLEOTIDE SEQUENCE</scope>
    <source>
        <tissue evidence="1">Leaf</tissue>
    </source>
</reference>
<dbReference type="EMBL" id="CP097507">
    <property type="protein sequence ID" value="URE02795.1"/>
    <property type="molecule type" value="Genomic_DNA"/>
</dbReference>
<gene>
    <name evidence="1" type="ORF">MUK42_34952</name>
</gene>
<organism evidence="1 2">
    <name type="scientific">Musa troglodytarum</name>
    <name type="common">fe'i banana</name>
    <dbReference type="NCBI Taxonomy" id="320322"/>
    <lineage>
        <taxon>Eukaryota</taxon>
        <taxon>Viridiplantae</taxon>
        <taxon>Streptophyta</taxon>
        <taxon>Embryophyta</taxon>
        <taxon>Tracheophyta</taxon>
        <taxon>Spermatophyta</taxon>
        <taxon>Magnoliopsida</taxon>
        <taxon>Liliopsida</taxon>
        <taxon>Zingiberales</taxon>
        <taxon>Musaceae</taxon>
        <taxon>Musa</taxon>
    </lineage>
</organism>